<comment type="caution">
    <text evidence="4">The sequence shown here is derived from an EMBL/GenBank/DDBJ whole genome shotgun (WGS) entry which is preliminary data.</text>
</comment>
<dbReference type="InterPro" id="IPR051262">
    <property type="entry name" value="SMP-30/CGR1_Lactonase"/>
</dbReference>
<dbReference type="Proteomes" id="UP001241072">
    <property type="component" value="Unassembled WGS sequence"/>
</dbReference>
<gene>
    <name evidence="4" type="ORF">Q5716_00670</name>
</gene>
<dbReference type="PANTHER" id="PTHR47572">
    <property type="entry name" value="LIPOPROTEIN-RELATED"/>
    <property type="match status" value="1"/>
</dbReference>
<sequence>MIPEGAAPERLWTGGEWLEGPAWLAADGVVRFSDIPNDRILQFDEATGDVVEYATAVEFTNGRTVDADGSVIQCSHGLRRVERDAAGVVTPIVAEWAGGRFNSPNDVVVARDGAVYFSDPPYGLHESGREGHPGTQDYDGCFVFRVIDGVAEPVITDMVHPNGLAFSPDESLLYVADTAEVWNAGPRHIRVYDTATWEGRLFVQPTGFADGLRVDPLGNVWTSSSAAIEIYAPDARLLQRVEFPETVSNLCFGDGVLYVTATTSLYRLPLG</sequence>
<evidence type="ECO:0000256" key="2">
    <source>
        <dbReference type="ARBA" id="ARBA00022801"/>
    </source>
</evidence>
<protein>
    <submittedName>
        <fullName evidence="4">SMP-30/gluconolactonase/LRE family protein</fullName>
    </submittedName>
</protein>
<dbReference type="InterPro" id="IPR013658">
    <property type="entry name" value="SGL"/>
</dbReference>
<keyword evidence="2" id="KW-0378">Hydrolase</keyword>
<organism evidence="4 5">
    <name type="scientific">Antiquaquibacter soli</name>
    <dbReference type="NCBI Taxonomy" id="3064523"/>
    <lineage>
        <taxon>Bacteria</taxon>
        <taxon>Bacillati</taxon>
        <taxon>Actinomycetota</taxon>
        <taxon>Actinomycetes</taxon>
        <taxon>Micrococcales</taxon>
        <taxon>Microbacteriaceae</taxon>
        <taxon>Antiquaquibacter</taxon>
    </lineage>
</organism>
<reference evidence="4 5" key="1">
    <citation type="submission" date="2023-07" db="EMBL/GenBank/DDBJ databases">
        <title>Protaetiibacter sp. nov WY-16 isolated from soil.</title>
        <authorList>
            <person name="Liu B."/>
            <person name="Wan Y."/>
        </authorList>
    </citation>
    <scope>NUCLEOTIDE SEQUENCE [LARGE SCALE GENOMIC DNA]</scope>
    <source>
        <strain evidence="4 5">WY-16</strain>
    </source>
</reference>
<dbReference type="RefSeq" id="WP_305001165.1">
    <property type="nucleotide sequence ID" value="NZ_JAUQUB010000001.1"/>
</dbReference>
<evidence type="ECO:0000313" key="4">
    <source>
        <dbReference type="EMBL" id="MDO7880734.1"/>
    </source>
</evidence>
<dbReference type="Gene3D" id="2.120.10.30">
    <property type="entry name" value="TolB, C-terminal domain"/>
    <property type="match status" value="1"/>
</dbReference>
<keyword evidence="5" id="KW-1185">Reference proteome</keyword>
<comment type="similarity">
    <text evidence="1">Belongs to the SMP-30/CGR1 family.</text>
</comment>
<evidence type="ECO:0000313" key="5">
    <source>
        <dbReference type="Proteomes" id="UP001241072"/>
    </source>
</evidence>
<evidence type="ECO:0000256" key="1">
    <source>
        <dbReference type="ARBA" id="ARBA00008853"/>
    </source>
</evidence>
<proteinExistence type="inferred from homology"/>
<dbReference type="PANTHER" id="PTHR47572:SF4">
    <property type="entry name" value="LACTONASE DRP35"/>
    <property type="match status" value="1"/>
</dbReference>
<name>A0ABT9BJK9_9MICO</name>
<accession>A0ABT9BJK9</accession>
<feature type="domain" description="SMP-30/Gluconolactonase/LRE-like region" evidence="3">
    <location>
        <begin position="19"/>
        <end position="262"/>
    </location>
</feature>
<dbReference type="SUPFAM" id="SSF63829">
    <property type="entry name" value="Calcium-dependent phosphotriesterase"/>
    <property type="match status" value="1"/>
</dbReference>
<dbReference type="EMBL" id="JAUQUB010000001">
    <property type="protein sequence ID" value="MDO7880734.1"/>
    <property type="molecule type" value="Genomic_DNA"/>
</dbReference>
<dbReference type="InterPro" id="IPR011042">
    <property type="entry name" value="6-blade_b-propeller_TolB-like"/>
</dbReference>
<dbReference type="Pfam" id="PF08450">
    <property type="entry name" value="SGL"/>
    <property type="match status" value="1"/>
</dbReference>
<evidence type="ECO:0000259" key="3">
    <source>
        <dbReference type="Pfam" id="PF08450"/>
    </source>
</evidence>